<dbReference type="Pfam" id="PF00144">
    <property type="entry name" value="Beta-lactamase"/>
    <property type="match status" value="1"/>
</dbReference>
<evidence type="ECO:0000313" key="4">
    <source>
        <dbReference type="Proteomes" id="UP000754644"/>
    </source>
</evidence>
<comment type="caution">
    <text evidence="3">The sequence shown here is derived from an EMBL/GenBank/DDBJ whole genome shotgun (WGS) entry which is preliminary data.</text>
</comment>
<evidence type="ECO:0000313" key="3">
    <source>
        <dbReference type="EMBL" id="NQV66461.1"/>
    </source>
</evidence>
<sequence>MPKKFTKQNTDQPNNEPMHPDTVTSVTSAASSPFQSVTDYLQSLVDQKRYPGASVLIQRGNREVYFAAVGQRDLATLSPIQRDTVFRIYSMTKPITAVAISILMEDRKLKLSDPVSKFVPEFEQLQVYAGQSGDSMLTKPAGPISIEDLLTHTAGLSYSFQENTPVATLYAKTALADDDWRFDPAYAGGNALARTLASLPLVAQPGSRWHYSMALDLAALVVQKAAGLPFDVFLKQRIFALLEMTDTDFWVP</sequence>
<evidence type="ECO:0000256" key="1">
    <source>
        <dbReference type="SAM" id="MobiDB-lite"/>
    </source>
</evidence>
<feature type="region of interest" description="Disordered" evidence="1">
    <location>
        <begin position="1"/>
        <end position="28"/>
    </location>
</feature>
<protein>
    <submittedName>
        <fullName evidence="3">Beta-lactamase family protein</fullName>
    </submittedName>
</protein>
<dbReference type="SUPFAM" id="SSF56601">
    <property type="entry name" value="beta-lactamase/transpeptidase-like"/>
    <property type="match status" value="1"/>
</dbReference>
<dbReference type="Gene3D" id="3.40.710.10">
    <property type="entry name" value="DD-peptidase/beta-lactamase superfamily"/>
    <property type="match status" value="1"/>
</dbReference>
<name>A0A972VZN7_9GAMM</name>
<dbReference type="PANTHER" id="PTHR43283">
    <property type="entry name" value="BETA-LACTAMASE-RELATED"/>
    <property type="match status" value="1"/>
</dbReference>
<feature type="domain" description="Beta-lactamase-related" evidence="2">
    <location>
        <begin position="39"/>
        <end position="252"/>
    </location>
</feature>
<dbReference type="AlphaFoldDB" id="A0A972VZN7"/>
<dbReference type="Proteomes" id="UP000754644">
    <property type="component" value="Unassembled WGS sequence"/>
</dbReference>
<dbReference type="InterPro" id="IPR001466">
    <property type="entry name" value="Beta-lactam-related"/>
</dbReference>
<reference evidence="3" key="1">
    <citation type="submission" date="2020-05" db="EMBL/GenBank/DDBJ databases">
        <title>Sulfur intermediates as new biogeochemical hubs in an aquatic model microbial ecosystem.</title>
        <authorList>
            <person name="Vigneron A."/>
        </authorList>
    </citation>
    <scope>NUCLEOTIDE SEQUENCE</scope>
    <source>
        <strain evidence="3">Bin.250</strain>
    </source>
</reference>
<dbReference type="InterPro" id="IPR050789">
    <property type="entry name" value="Diverse_Enzym_Activities"/>
</dbReference>
<evidence type="ECO:0000259" key="2">
    <source>
        <dbReference type="Pfam" id="PF00144"/>
    </source>
</evidence>
<dbReference type="PANTHER" id="PTHR43283:SF3">
    <property type="entry name" value="BETA-LACTAMASE FAMILY PROTEIN (AFU_ORTHOLOGUE AFUA_5G07500)"/>
    <property type="match status" value="1"/>
</dbReference>
<accession>A0A972VZN7</accession>
<dbReference type="EMBL" id="JABMOJ010000521">
    <property type="protein sequence ID" value="NQV66461.1"/>
    <property type="molecule type" value="Genomic_DNA"/>
</dbReference>
<organism evidence="3 4">
    <name type="scientific">SAR86 cluster bacterium</name>
    <dbReference type="NCBI Taxonomy" id="2030880"/>
    <lineage>
        <taxon>Bacteria</taxon>
        <taxon>Pseudomonadati</taxon>
        <taxon>Pseudomonadota</taxon>
        <taxon>Gammaproteobacteria</taxon>
        <taxon>SAR86 cluster</taxon>
    </lineage>
</organism>
<dbReference type="InterPro" id="IPR012338">
    <property type="entry name" value="Beta-lactam/transpept-like"/>
</dbReference>
<gene>
    <name evidence="3" type="ORF">HQ497_13955</name>
</gene>
<feature type="non-terminal residue" evidence="3">
    <location>
        <position position="252"/>
    </location>
</feature>
<proteinExistence type="predicted"/>